<name>A0A248UMZ6_9HYPH</name>
<gene>
    <name evidence="1" type="ORF">CES85_3374</name>
</gene>
<accession>A0A248UMZ6</accession>
<sequence length="187" mass="21053">MKIEAGLSGPRSFETVLGSFAVNAVKDVWCNIVDTLFDDALDEKRLLRPAFLLVRGLKSRVFPDVLDRAAFLALARIAGIPGWSVLIHHAEFGKQPEKTTSSDPVCAWDSLFQVFHEDVILEFSPSPLFVWLPAGERFHVVFGSKNMIAQIDNMRDQSDSFSVFVDASRLTKKGKQFLLEAYERYTI</sequence>
<protein>
    <submittedName>
        <fullName evidence="1">Putative tiorf69 protein</fullName>
    </submittedName>
</protein>
<dbReference type="AlphaFoldDB" id="A0A248UMZ6"/>
<proteinExistence type="predicted"/>
<organism evidence="1 2">
    <name type="scientific">Ochrobactrum quorumnocens</name>
    <dbReference type="NCBI Taxonomy" id="271865"/>
    <lineage>
        <taxon>Bacteria</taxon>
        <taxon>Pseudomonadati</taxon>
        <taxon>Pseudomonadota</taxon>
        <taxon>Alphaproteobacteria</taxon>
        <taxon>Hyphomicrobiales</taxon>
        <taxon>Brucellaceae</taxon>
        <taxon>Brucella/Ochrobactrum group</taxon>
        <taxon>Ochrobactrum</taxon>
    </lineage>
</organism>
<evidence type="ECO:0000313" key="2">
    <source>
        <dbReference type="Proteomes" id="UP000215256"/>
    </source>
</evidence>
<dbReference type="EMBL" id="CP022605">
    <property type="protein sequence ID" value="ASV88024.1"/>
    <property type="molecule type" value="Genomic_DNA"/>
</dbReference>
<dbReference type="KEGG" id="och:CES85_3374"/>
<keyword evidence="1" id="KW-0614">Plasmid</keyword>
<reference evidence="1 2" key="1">
    <citation type="submission" date="2017-07" db="EMBL/GenBank/DDBJ databases">
        <title>Phylogenetic study on the rhizospheric bacterium Ochrobactrum sp. A44.</title>
        <authorList>
            <person name="Krzyzanowska D.M."/>
            <person name="Ossowicki A."/>
            <person name="Rajewska M."/>
            <person name="Maciag T."/>
            <person name="Kaczynski Z."/>
            <person name="Czerwicka M."/>
            <person name="Jafra S."/>
        </authorList>
    </citation>
    <scope>NUCLEOTIDE SEQUENCE [LARGE SCALE GENOMIC DNA]</scope>
    <source>
        <strain evidence="1 2">A44</strain>
        <plasmid evidence="1 2">unnamed1</plasmid>
    </source>
</reference>
<geneLocation type="plasmid" evidence="1 2">
    <name>unnamed1</name>
</geneLocation>
<evidence type="ECO:0000313" key="1">
    <source>
        <dbReference type="EMBL" id="ASV88024.1"/>
    </source>
</evidence>
<dbReference type="Proteomes" id="UP000215256">
    <property type="component" value="Plasmid unnamed1"/>
</dbReference>